<dbReference type="SMART" id="SM00256">
    <property type="entry name" value="FBOX"/>
    <property type="match status" value="1"/>
</dbReference>
<feature type="compositionally biased region" description="Low complexity" evidence="2">
    <location>
        <begin position="500"/>
        <end position="515"/>
    </location>
</feature>
<protein>
    <recommendedName>
        <fullName evidence="3">F-box domain-containing protein</fullName>
    </recommendedName>
</protein>
<feature type="compositionally biased region" description="Polar residues" evidence="2">
    <location>
        <begin position="489"/>
        <end position="499"/>
    </location>
</feature>
<proteinExistence type="predicted"/>
<dbReference type="GO" id="GO:0005634">
    <property type="term" value="C:nucleus"/>
    <property type="evidence" value="ECO:0007669"/>
    <property type="project" value="TreeGrafter"/>
</dbReference>
<evidence type="ECO:0000313" key="5">
    <source>
        <dbReference type="Proteomes" id="UP001445076"/>
    </source>
</evidence>
<accession>A0AAW0YMJ1</accession>
<dbReference type="PANTHER" id="PTHR13252:SF1">
    <property type="entry name" value="DAMPENED, ISOFORM A"/>
    <property type="match status" value="1"/>
</dbReference>
<dbReference type="CDD" id="cd22100">
    <property type="entry name" value="F-box_FBXO28"/>
    <property type="match status" value="1"/>
</dbReference>
<dbReference type="AlphaFoldDB" id="A0AAW0YMJ1"/>
<keyword evidence="5" id="KW-1185">Reference proteome</keyword>
<feature type="coiled-coil region" evidence="1">
    <location>
        <begin position="320"/>
        <end position="347"/>
    </location>
</feature>
<keyword evidence="1" id="KW-0175">Coiled coil</keyword>
<name>A0AAW0YMJ1_CHEQU</name>
<sequence>MVLTRLSHFGEVCPLSDHSYSDPAALPNPSHHASNSKRFPVNVGAKSSPSSATSASSLTSPSFSQSASTVASPLLSVTISQALSPSSLSTSTTVSSTDSQNHEVIRMHILHLPNEIFEKIFSYLSFKNIGEIRRTCKRFEQIGSTLLNASFQRLQNQMLQRFQSIKGQMPRRESARRKHPLARESDIVETLHMRLTLLQMSFGKHIERKHCCFFAGDILDEVYRILTYIKKTPNLGRAYKVTDELFDLSTMAMEYFKEHIEPRLPEITYFGSDFLDITTPFSEGCSVRSPSGSGRVSEPEDELPERDPLPPSNMVLRKRIRRIRQGMRRYNTQLVALKRELKGCKGKIADQHKQMMEYATRMDEYDKKFEESSRKFSTVLQELNKCKTELQYWRSKSPAHPLLCYSCGQSVGEGSGQQLQAGVLMQGSDEAVVYVPLAAAPVPESAEKDSPPGVILARDEGRDRWHAVGGSVRNLERVFDLDIHNHTRPTVASHKSQTPASQPQALLSGLSSSQATVASQSKDESQRETASTVATSHSNVSHRVYISQHSLGSHPQLSTSQPVADSCLLSAPCAQTASDALSPSTTVTQSQPVIASQPYSAFHACAASQDSEHRWDDGQECAEDLSMSRSCKRYLDDDMDSGGLKRCSSDEDSDNCDVCDDTVGRRVKERKRIKLDTL</sequence>
<feature type="compositionally biased region" description="Polar residues" evidence="2">
    <location>
        <begin position="528"/>
        <end position="537"/>
    </location>
</feature>
<dbReference type="Pfam" id="PF12937">
    <property type="entry name" value="F-box-like"/>
    <property type="match status" value="1"/>
</dbReference>
<dbReference type="InterPro" id="IPR036047">
    <property type="entry name" value="F-box-like_dom_sf"/>
</dbReference>
<feature type="region of interest" description="Disordered" evidence="2">
    <location>
        <begin position="489"/>
        <end position="537"/>
    </location>
</feature>
<dbReference type="PANTHER" id="PTHR13252">
    <property type="entry name" value="F-BOX ONLY PROTEIN 28"/>
    <property type="match status" value="1"/>
</dbReference>
<feature type="compositionally biased region" description="Low complexity" evidence="2">
    <location>
        <begin position="45"/>
        <end position="59"/>
    </location>
</feature>
<dbReference type="InterPro" id="IPR039719">
    <property type="entry name" value="FBXO28"/>
</dbReference>
<dbReference type="Gene3D" id="1.20.1280.50">
    <property type="match status" value="1"/>
</dbReference>
<feature type="region of interest" description="Disordered" evidence="2">
    <location>
        <begin position="284"/>
        <end position="311"/>
    </location>
</feature>
<organism evidence="4 5">
    <name type="scientific">Cherax quadricarinatus</name>
    <name type="common">Australian red claw crayfish</name>
    <dbReference type="NCBI Taxonomy" id="27406"/>
    <lineage>
        <taxon>Eukaryota</taxon>
        <taxon>Metazoa</taxon>
        <taxon>Ecdysozoa</taxon>
        <taxon>Arthropoda</taxon>
        <taxon>Crustacea</taxon>
        <taxon>Multicrustacea</taxon>
        <taxon>Malacostraca</taxon>
        <taxon>Eumalacostraca</taxon>
        <taxon>Eucarida</taxon>
        <taxon>Decapoda</taxon>
        <taxon>Pleocyemata</taxon>
        <taxon>Astacidea</taxon>
        <taxon>Parastacoidea</taxon>
        <taxon>Parastacidae</taxon>
        <taxon>Cherax</taxon>
    </lineage>
</organism>
<dbReference type="EMBL" id="JARKIK010000003">
    <property type="protein sequence ID" value="KAK8753078.1"/>
    <property type="molecule type" value="Genomic_DNA"/>
</dbReference>
<dbReference type="Proteomes" id="UP001445076">
    <property type="component" value="Unassembled WGS sequence"/>
</dbReference>
<comment type="caution">
    <text evidence="4">The sequence shown here is derived from an EMBL/GenBank/DDBJ whole genome shotgun (WGS) entry which is preliminary data.</text>
</comment>
<dbReference type="SUPFAM" id="SSF81383">
    <property type="entry name" value="F-box domain"/>
    <property type="match status" value="1"/>
</dbReference>
<dbReference type="PROSITE" id="PS50181">
    <property type="entry name" value="FBOX"/>
    <property type="match status" value="1"/>
</dbReference>
<evidence type="ECO:0000256" key="2">
    <source>
        <dbReference type="SAM" id="MobiDB-lite"/>
    </source>
</evidence>
<feature type="domain" description="F-box" evidence="3">
    <location>
        <begin position="106"/>
        <end position="154"/>
    </location>
</feature>
<gene>
    <name evidence="4" type="ORF">OTU49_002395</name>
</gene>
<evidence type="ECO:0000256" key="1">
    <source>
        <dbReference type="SAM" id="Coils"/>
    </source>
</evidence>
<evidence type="ECO:0000259" key="3">
    <source>
        <dbReference type="PROSITE" id="PS50181"/>
    </source>
</evidence>
<dbReference type="InterPro" id="IPR001810">
    <property type="entry name" value="F-box_dom"/>
</dbReference>
<feature type="compositionally biased region" description="Low complexity" evidence="2">
    <location>
        <begin position="286"/>
        <end position="296"/>
    </location>
</feature>
<reference evidence="4 5" key="1">
    <citation type="journal article" date="2024" name="BMC Genomics">
        <title>Genome assembly of redclaw crayfish (Cherax quadricarinatus) provides insights into its immune adaptation and hypoxia tolerance.</title>
        <authorList>
            <person name="Liu Z."/>
            <person name="Zheng J."/>
            <person name="Li H."/>
            <person name="Fang K."/>
            <person name="Wang S."/>
            <person name="He J."/>
            <person name="Zhou D."/>
            <person name="Weng S."/>
            <person name="Chi M."/>
            <person name="Gu Z."/>
            <person name="He J."/>
            <person name="Li F."/>
            <person name="Wang M."/>
        </authorList>
    </citation>
    <scope>NUCLEOTIDE SEQUENCE [LARGE SCALE GENOMIC DNA]</scope>
    <source>
        <strain evidence="4">ZL_2023a</strain>
    </source>
</reference>
<evidence type="ECO:0000313" key="4">
    <source>
        <dbReference type="EMBL" id="KAK8753078.1"/>
    </source>
</evidence>
<feature type="region of interest" description="Disordered" evidence="2">
    <location>
        <begin position="24"/>
        <end position="59"/>
    </location>
</feature>
<dbReference type="GO" id="GO:0003713">
    <property type="term" value="F:transcription coactivator activity"/>
    <property type="evidence" value="ECO:0007669"/>
    <property type="project" value="TreeGrafter"/>
</dbReference>